<dbReference type="InterPro" id="IPR010982">
    <property type="entry name" value="Lambda_DNA-bd_dom_sf"/>
</dbReference>
<dbReference type="SMART" id="SM00530">
    <property type="entry name" value="HTH_XRE"/>
    <property type="match status" value="1"/>
</dbReference>
<dbReference type="InterPro" id="IPR039554">
    <property type="entry name" value="HigA2-like_HTH"/>
</dbReference>
<organism evidence="2 3">
    <name type="scientific">Aphanothece sacrum FPU1</name>
    <dbReference type="NCBI Taxonomy" id="1920663"/>
    <lineage>
        <taxon>Bacteria</taxon>
        <taxon>Bacillati</taxon>
        <taxon>Cyanobacteriota</taxon>
        <taxon>Cyanophyceae</taxon>
        <taxon>Oscillatoriophycideae</taxon>
        <taxon>Chroococcales</taxon>
        <taxon>Aphanothecaceae</taxon>
        <taxon>Aphanothece</taxon>
    </lineage>
</organism>
<accession>A0A401IHT5</accession>
<proteinExistence type="predicted"/>
<dbReference type="OrthoDB" id="129377at2"/>
<evidence type="ECO:0000313" key="2">
    <source>
        <dbReference type="EMBL" id="GBF80760.1"/>
    </source>
</evidence>
<dbReference type="InterPro" id="IPR001387">
    <property type="entry name" value="Cro/C1-type_HTH"/>
</dbReference>
<name>A0A401IHT5_APHSA</name>
<evidence type="ECO:0000259" key="1">
    <source>
        <dbReference type="PROSITE" id="PS50943"/>
    </source>
</evidence>
<dbReference type="EMBL" id="BDQK01000013">
    <property type="protein sequence ID" value="GBF80760.1"/>
    <property type="molecule type" value="Genomic_DNA"/>
</dbReference>
<dbReference type="SUPFAM" id="SSF47413">
    <property type="entry name" value="lambda repressor-like DNA-binding domains"/>
    <property type="match status" value="1"/>
</dbReference>
<keyword evidence="3" id="KW-1185">Reference proteome</keyword>
<dbReference type="Gene3D" id="1.10.260.40">
    <property type="entry name" value="lambda repressor-like DNA-binding domains"/>
    <property type="match status" value="1"/>
</dbReference>
<dbReference type="Pfam" id="PF13744">
    <property type="entry name" value="HTH_37"/>
    <property type="match status" value="1"/>
</dbReference>
<comment type="caution">
    <text evidence="2">The sequence shown here is derived from an EMBL/GenBank/DDBJ whole genome shotgun (WGS) entry which is preliminary data.</text>
</comment>
<feature type="domain" description="HTH cro/C1-type" evidence="1">
    <location>
        <begin position="36"/>
        <end position="91"/>
    </location>
</feature>
<sequence>MIEDIIIEESCGNVFTDLGYPNAEEALAKSRLAQCITEIIKEQNLTQVQAAAILGIDQPKISKLIRGQLREFSTDRLFRFLNALNQDVEIVITSKPESRPKAILTVISR</sequence>
<dbReference type="GO" id="GO:0003677">
    <property type="term" value="F:DNA binding"/>
    <property type="evidence" value="ECO:0007669"/>
    <property type="project" value="InterPro"/>
</dbReference>
<dbReference type="RefSeq" id="WP_124970490.1">
    <property type="nucleotide sequence ID" value="NZ_BDQK01000013.1"/>
</dbReference>
<dbReference type="Proteomes" id="UP000287247">
    <property type="component" value="Unassembled WGS sequence"/>
</dbReference>
<reference evidence="3" key="1">
    <citation type="submission" date="2017-05" db="EMBL/GenBank/DDBJ databases">
        <title>Physiological properties and genetic analysis related to exopolysaccharide production of fresh-water unicellular cyanobacterium Aphanothece sacrum, Suizenji Nori, that has been cultured as a food source in Japan.</title>
        <authorList>
            <person name="Kanesaki Y."/>
            <person name="Yoshikawa S."/>
            <person name="Ohki K."/>
        </authorList>
    </citation>
    <scope>NUCLEOTIDE SEQUENCE [LARGE SCALE GENOMIC DNA]</scope>
    <source>
        <strain evidence="3">FPU1</strain>
    </source>
</reference>
<gene>
    <name evidence="2" type="ORF">AsFPU1_2165</name>
</gene>
<dbReference type="PROSITE" id="PS50943">
    <property type="entry name" value="HTH_CROC1"/>
    <property type="match status" value="1"/>
</dbReference>
<evidence type="ECO:0000313" key="3">
    <source>
        <dbReference type="Proteomes" id="UP000287247"/>
    </source>
</evidence>
<protein>
    <submittedName>
        <fullName evidence="2">XRE family transcriptional regulator</fullName>
    </submittedName>
</protein>
<dbReference type="AlphaFoldDB" id="A0A401IHT5"/>
<dbReference type="CDD" id="cd00093">
    <property type="entry name" value="HTH_XRE"/>
    <property type="match status" value="1"/>
</dbReference>